<organism evidence="1 2">
    <name type="scientific">Melia azedarach</name>
    <name type="common">Chinaberry tree</name>
    <dbReference type="NCBI Taxonomy" id="155640"/>
    <lineage>
        <taxon>Eukaryota</taxon>
        <taxon>Viridiplantae</taxon>
        <taxon>Streptophyta</taxon>
        <taxon>Embryophyta</taxon>
        <taxon>Tracheophyta</taxon>
        <taxon>Spermatophyta</taxon>
        <taxon>Magnoliopsida</taxon>
        <taxon>eudicotyledons</taxon>
        <taxon>Gunneridae</taxon>
        <taxon>Pentapetalae</taxon>
        <taxon>rosids</taxon>
        <taxon>malvids</taxon>
        <taxon>Sapindales</taxon>
        <taxon>Meliaceae</taxon>
        <taxon>Melia</taxon>
    </lineage>
</organism>
<accession>A0ACC1YRD6</accession>
<evidence type="ECO:0000313" key="1">
    <source>
        <dbReference type="EMBL" id="KAJ4725777.1"/>
    </source>
</evidence>
<protein>
    <submittedName>
        <fullName evidence="1">Cyclin-dependent kinase inhibitor</fullName>
    </submittedName>
</protein>
<keyword evidence="2" id="KW-1185">Reference proteome</keyword>
<dbReference type="EMBL" id="CM051395">
    <property type="protein sequence ID" value="KAJ4725777.1"/>
    <property type="molecule type" value="Genomic_DNA"/>
</dbReference>
<dbReference type="Proteomes" id="UP001164539">
    <property type="component" value="Chromosome 2"/>
</dbReference>
<comment type="caution">
    <text evidence="1">The sequence shown here is derived from an EMBL/GenBank/DDBJ whole genome shotgun (WGS) entry which is preliminary data.</text>
</comment>
<name>A0ACC1YRD6_MELAZ</name>
<keyword evidence="1" id="KW-0649">Protein kinase inhibitor</keyword>
<reference evidence="1 2" key="1">
    <citation type="journal article" date="2023" name="Science">
        <title>Complex scaffold remodeling in plant triterpene biosynthesis.</title>
        <authorList>
            <person name="De La Pena R."/>
            <person name="Hodgson H."/>
            <person name="Liu J.C."/>
            <person name="Stephenson M.J."/>
            <person name="Martin A.C."/>
            <person name="Owen C."/>
            <person name="Harkess A."/>
            <person name="Leebens-Mack J."/>
            <person name="Jimenez L.E."/>
            <person name="Osbourn A."/>
            <person name="Sattely E.S."/>
        </authorList>
    </citation>
    <scope>NUCLEOTIDE SEQUENCE [LARGE SCALE GENOMIC DNA]</scope>
    <source>
        <strain evidence="2">cv. JPN11</strain>
        <tissue evidence="1">Leaf</tissue>
    </source>
</reference>
<evidence type="ECO:0000313" key="2">
    <source>
        <dbReference type="Proteomes" id="UP001164539"/>
    </source>
</evidence>
<proteinExistence type="predicted"/>
<sequence length="76" mass="8407">MEGEEANVQTIVIREGCSTPTRNECRIPAVTACPPPPRKKPFSFGKKRDPPKNGYFHPPELELLFALGPRTQQACG</sequence>
<gene>
    <name evidence="1" type="ORF">OWV82_004594</name>
</gene>